<dbReference type="RefSeq" id="WP_235217031.1">
    <property type="nucleotide sequence ID" value="NZ_JPMI01000275.1"/>
</dbReference>
<evidence type="ECO:0000313" key="2">
    <source>
        <dbReference type="Proteomes" id="UP000028547"/>
    </source>
</evidence>
<accession>A0A084SK13</accession>
<comment type="caution">
    <text evidence="1">The sequence shown here is derived from an EMBL/GenBank/DDBJ whole genome shotgun (WGS) entry which is preliminary data.</text>
</comment>
<proteinExistence type="predicted"/>
<dbReference type="SUPFAM" id="SSF160631">
    <property type="entry name" value="SMI1/KNR4-like"/>
    <property type="match status" value="1"/>
</dbReference>
<sequence length="243" mass="28132">MDELLALLDRYAPGYDGRIEGYPDVLLDELEEVFSRPLPEVYRNFARCMGTHGGPLLAPVRSFDPILDVAELYRLAPKGELPPRRFLFIFGDPNPLAPHHYWLDLESPSEEGDCQVVRMPFGADAWKTKLHREALGLRELLFLWAMEHVHLPTLPHQTSYLRREGHTTPSAEELARLLEQMGFVRLPYPRYSMLFEREGAAARLYRPPDSPHFNLRVGMHRPEELKRFQMLLEDNTDLGKSPF</sequence>
<name>A0A084SK13_9BACT</name>
<dbReference type="EMBL" id="JPMI01000275">
    <property type="protein sequence ID" value="KFA88798.1"/>
    <property type="molecule type" value="Genomic_DNA"/>
</dbReference>
<dbReference type="InterPro" id="IPR037883">
    <property type="entry name" value="Knr4/Smi1-like_sf"/>
</dbReference>
<dbReference type="Proteomes" id="UP000028547">
    <property type="component" value="Unassembled WGS sequence"/>
</dbReference>
<gene>
    <name evidence="1" type="ORF">Q664_38420</name>
</gene>
<organism evidence="1 2">
    <name type="scientific">Archangium violaceum Cb vi76</name>
    <dbReference type="NCBI Taxonomy" id="1406225"/>
    <lineage>
        <taxon>Bacteria</taxon>
        <taxon>Pseudomonadati</taxon>
        <taxon>Myxococcota</taxon>
        <taxon>Myxococcia</taxon>
        <taxon>Myxococcales</taxon>
        <taxon>Cystobacterineae</taxon>
        <taxon>Archangiaceae</taxon>
        <taxon>Archangium</taxon>
    </lineage>
</organism>
<evidence type="ECO:0008006" key="3">
    <source>
        <dbReference type="Google" id="ProtNLM"/>
    </source>
</evidence>
<protein>
    <recommendedName>
        <fullName evidence="3">Knr4/Smi1-like domain-containing protein</fullName>
    </recommendedName>
</protein>
<reference evidence="1 2" key="1">
    <citation type="submission" date="2014-07" db="EMBL/GenBank/DDBJ databases">
        <title>Draft Genome Sequence of Gephyronic Acid Producer, Cystobacter violaceus Strain Cb vi76.</title>
        <authorList>
            <person name="Stevens D.C."/>
            <person name="Young J."/>
            <person name="Carmichael R."/>
            <person name="Tan J."/>
            <person name="Taylor R.E."/>
        </authorList>
    </citation>
    <scope>NUCLEOTIDE SEQUENCE [LARGE SCALE GENOMIC DNA]</scope>
    <source>
        <strain evidence="1 2">Cb vi76</strain>
    </source>
</reference>
<evidence type="ECO:0000313" key="1">
    <source>
        <dbReference type="EMBL" id="KFA88798.1"/>
    </source>
</evidence>
<dbReference type="AlphaFoldDB" id="A0A084SK13"/>